<dbReference type="AlphaFoldDB" id="A0A0G1MCX9"/>
<dbReference type="EMBL" id="LCJM01000016">
    <property type="protein sequence ID" value="KKT78762.1"/>
    <property type="molecule type" value="Genomic_DNA"/>
</dbReference>
<dbReference type="GO" id="GO:0006313">
    <property type="term" value="P:DNA transposition"/>
    <property type="evidence" value="ECO:0007669"/>
    <property type="project" value="InterPro"/>
</dbReference>
<name>A0A0G1MCX9_9BACT</name>
<dbReference type="PANTHER" id="PTHR34322">
    <property type="entry name" value="TRANSPOSASE, Y1_TNP DOMAIN-CONTAINING"/>
    <property type="match status" value="1"/>
</dbReference>
<dbReference type="InterPro" id="IPR002686">
    <property type="entry name" value="Transposase_17"/>
</dbReference>
<feature type="domain" description="Transposase IS200-like" evidence="1">
    <location>
        <begin position="7"/>
        <end position="143"/>
    </location>
</feature>
<comment type="caution">
    <text evidence="2">The sequence shown here is derived from an EMBL/GenBank/DDBJ whole genome shotgun (WGS) entry which is preliminary data.</text>
</comment>
<dbReference type="Gene3D" id="3.30.70.1290">
    <property type="entry name" value="Transposase IS200-like"/>
    <property type="match status" value="1"/>
</dbReference>
<dbReference type="SUPFAM" id="SSF143422">
    <property type="entry name" value="Transposase IS200-like"/>
    <property type="match status" value="1"/>
</dbReference>
<organism evidence="2 3">
    <name type="scientific">Candidatus Giovannonibacteria bacterium GW2011_GWC2_44_8</name>
    <dbReference type="NCBI Taxonomy" id="1618657"/>
    <lineage>
        <taxon>Bacteria</taxon>
        <taxon>Candidatus Giovannoniibacteriota</taxon>
    </lineage>
</organism>
<dbReference type="Proteomes" id="UP000034889">
    <property type="component" value="Unassembled WGS sequence"/>
</dbReference>
<dbReference type="Pfam" id="PF01797">
    <property type="entry name" value="Y1_Tnp"/>
    <property type="match status" value="1"/>
</dbReference>
<gene>
    <name evidence="2" type="ORF">UW74_C0016G0006</name>
</gene>
<evidence type="ECO:0000313" key="3">
    <source>
        <dbReference type="Proteomes" id="UP000034889"/>
    </source>
</evidence>
<dbReference type="SMART" id="SM01321">
    <property type="entry name" value="Y1_Tnp"/>
    <property type="match status" value="1"/>
</dbReference>
<evidence type="ECO:0000313" key="2">
    <source>
        <dbReference type="EMBL" id="KKT78762.1"/>
    </source>
</evidence>
<proteinExistence type="predicted"/>
<accession>A0A0G1MCX9</accession>
<protein>
    <submittedName>
        <fullName evidence="2">Transposase</fullName>
    </submittedName>
</protein>
<evidence type="ECO:0000259" key="1">
    <source>
        <dbReference type="SMART" id="SM01321"/>
    </source>
</evidence>
<dbReference type="GO" id="GO:0004803">
    <property type="term" value="F:transposase activity"/>
    <property type="evidence" value="ECO:0007669"/>
    <property type="project" value="InterPro"/>
</dbReference>
<dbReference type="GO" id="GO:0003677">
    <property type="term" value="F:DNA binding"/>
    <property type="evidence" value="ECO:0007669"/>
    <property type="project" value="InterPro"/>
</dbReference>
<dbReference type="InterPro" id="IPR036515">
    <property type="entry name" value="Transposase_17_sf"/>
</dbReference>
<sequence>MRKTPFVSGEYYHIYNRGVDKRTIFSQKHDLDRFLKCMIEFNNVEPIGSLYQLSFEKHGNKNSKSNLVDIVCYCLNENHFHLILRCLKDNSISEYMKRIGGGYANYFNIKYRRSGALFQGKFKSRHIDSNAYLTHLSAYVNLNNKVHKNNGLYGSSWQEYLDNRQNGLCKKEIILKQFSNSIDYKNFAEESLGNILERKDRFREMETLLLEEK</sequence>
<dbReference type="PANTHER" id="PTHR34322:SF2">
    <property type="entry name" value="TRANSPOSASE IS200-LIKE DOMAIN-CONTAINING PROTEIN"/>
    <property type="match status" value="1"/>
</dbReference>
<reference evidence="2 3" key="1">
    <citation type="journal article" date="2015" name="Nature">
        <title>rRNA introns, odd ribosomes, and small enigmatic genomes across a large radiation of phyla.</title>
        <authorList>
            <person name="Brown C.T."/>
            <person name="Hug L.A."/>
            <person name="Thomas B.C."/>
            <person name="Sharon I."/>
            <person name="Castelle C.J."/>
            <person name="Singh A."/>
            <person name="Wilkins M.J."/>
            <person name="Williams K.H."/>
            <person name="Banfield J.F."/>
        </authorList>
    </citation>
    <scope>NUCLEOTIDE SEQUENCE [LARGE SCALE GENOMIC DNA]</scope>
</reference>